<dbReference type="Proteomes" id="UP000041254">
    <property type="component" value="Unassembled WGS sequence"/>
</dbReference>
<dbReference type="EMBL" id="CDMY01000456">
    <property type="protein sequence ID" value="CEM14590.1"/>
    <property type="molecule type" value="Genomic_DNA"/>
</dbReference>
<dbReference type="AlphaFoldDB" id="A0A0G4FKV3"/>
<organism evidence="1 2">
    <name type="scientific">Vitrella brassicaformis (strain CCMP3155)</name>
    <dbReference type="NCBI Taxonomy" id="1169540"/>
    <lineage>
        <taxon>Eukaryota</taxon>
        <taxon>Sar</taxon>
        <taxon>Alveolata</taxon>
        <taxon>Colpodellida</taxon>
        <taxon>Vitrellaceae</taxon>
        <taxon>Vitrella</taxon>
    </lineage>
</organism>
<dbReference type="Gene3D" id="3.20.20.190">
    <property type="entry name" value="Phosphatidylinositol (PI) phosphodiesterase"/>
    <property type="match status" value="1"/>
</dbReference>
<name>A0A0G4FKV3_VITBC</name>
<dbReference type="InParanoid" id="A0A0G4FKV3"/>
<keyword evidence="2" id="KW-1185">Reference proteome</keyword>
<dbReference type="GO" id="GO:0006629">
    <property type="term" value="P:lipid metabolic process"/>
    <property type="evidence" value="ECO:0007669"/>
    <property type="project" value="InterPro"/>
</dbReference>
<reference evidence="1 2" key="1">
    <citation type="submission" date="2014-11" db="EMBL/GenBank/DDBJ databases">
        <authorList>
            <person name="Zhu J."/>
            <person name="Qi W."/>
            <person name="Song R."/>
        </authorList>
    </citation>
    <scope>NUCLEOTIDE SEQUENCE [LARGE SCALE GENOMIC DNA]</scope>
</reference>
<dbReference type="VEuPathDB" id="CryptoDB:Vbra_21397"/>
<proteinExistence type="predicted"/>
<evidence type="ECO:0000313" key="2">
    <source>
        <dbReference type="Proteomes" id="UP000041254"/>
    </source>
</evidence>
<evidence type="ECO:0000313" key="1">
    <source>
        <dbReference type="EMBL" id="CEM14590.1"/>
    </source>
</evidence>
<accession>A0A0G4FKV3</accession>
<dbReference type="SUPFAM" id="SSF51695">
    <property type="entry name" value="PLC-like phosphodiesterases"/>
    <property type="match status" value="1"/>
</dbReference>
<dbReference type="InterPro" id="IPR017946">
    <property type="entry name" value="PLC-like_Pdiesterase_TIM-brl"/>
</dbReference>
<protein>
    <submittedName>
        <fullName evidence="1">Uncharacterized protein</fullName>
    </submittedName>
</protein>
<gene>
    <name evidence="1" type="ORF">Vbra_21397</name>
</gene>
<dbReference type="GO" id="GO:0008081">
    <property type="term" value="F:phosphoric diester hydrolase activity"/>
    <property type="evidence" value="ECO:0007669"/>
    <property type="project" value="InterPro"/>
</dbReference>
<dbReference type="OMA" id="CNDMIAD"/>
<sequence length="273" mass="30773">MGIRLIDLRIKDTSKRPRPVCSYLAKEGAFFRQHDPPPPKYWVSHTFLCRPLEEIIREIAEFVVHDRDAQTEVVVVVMKGDFPEKLCDDQWGEVRALWEAHCNDMIADCHHLTWPIGRLADAGKRLVLLGQGATCLPAQEDLVRGSWGKTRTADPNQLMDNMTKWLEDKQRHISGRNKKLHVLQAELTPDARMVISSILRLNCRGGHGTFSTNEAAACAAHKVLLQALASDVWRCLKVNVITHDFVRADIIRAIVRRNFSDPSCSVSPEVVGG</sequence>